<feature type="compositionally biased region" description="Low complexity" evidence="1">
    <location>
        <begin position="56"/>
        <end position="68"/>
    </location>
</feature>
<dbReference type="EMBL" id="BAAAMU010000036">
    <property type="protein sequence ID" value="GAA1645978.1"/>
    <property type="molecule type" value="Genomic_DNA"/>
</dbReference>
<keyword evidence="3" id="KW-1185">Reference proteome</keyword>
<feature type="region of interest" description="Disordered" evidence="1">
    <location>
        <begin position="54"/>
        <end position="87"/>
    </location>
</feature>
<name>A0ABP4RCL1_9ACTN</name>
<protein>
    <submittedName>
        <fullName evidence="2">Uncharacterized protein</fullName>
    </submittedName>
</protein>
<accession>A0ABP4RCL1</accession>
<sequence>MTTPAASTTTVTSHLTALPWGVPADTSRPAHGDRLARVRAPNLNDPALIRPEPVLGNEAGAGMSAEAGSRAKGECQAEFPSQAEVPG</sequence>
<evidence type="ECO:0000313" key="3">
    <source>
        <dbReference type="Proteomes" id="UP001500064"/>
    </source>
</evidence>
<dbReference type="Proteomes" id="UP001500064">
    <property type="component" value="Unassembled WGS sequence"/>
</dbReference>
<organism evidence="2 3">
    <name type="scientific">Nonomuraea maheshkhaliensis</name>
    <dbReference type="NCBI Taxonomy" id="419590"/>
    <lineage>
        <taxon>Bacteria</taxon>
        <taxon>Bacillati</taxon>
        <taxon>Actinomycetota</taxon>
        <taxon>Actinomycetes</taxon>
        <taxon>Streptosporangiales</taxon>
        <taxon>Streptosporangiaceae</taxon>
        <taxon>Nonomuraea</taxon>
    </lineage>
</organism>
<gene>
    <name evidence="2" type="ORF">GCM10009733_048900</name>
</gene>
<reference evidence="3" key="1">
    <citation type="journal article" date="2019" name="Int. J. Syst. Evol. Microbiol.">
        <title>The Global Catalogue of Microorganisms (GCM) 10K type strain sequencing project: providing services to taxonomists for standard genome sequencing and annotation.</title>
        <authorList>
            <consortium name="The Broad Institute Genomics Platform"/>
            <consortium name="The Broad Institute Genome Sequencing Center for Infectious Disease"/>
            <person name="Wu L."/>
            <person name="Ma J."/>
        </authorList>
    </citation>
    <scope>NUCLEOTIDE SEQUENCE [LARGE SCALE GENOMIC DNA]</scope>
    <source>
        <strain evidence="3">JCM 13929</strain>
    </source>
</reference>
<evidence type="ECO:0000256" key="1">
    <source>
        <dbReference type="SAM" id="MobiDB-lite"/>
    </source>
</evidence>
<proteinExistence type="predicted"/>
<comment type="caution">
    <text evidence="2">The sequence shown here is derived from an EMBL/GenBank/DDBJ whole genome shotgun (WGS) entry which is preliminary data.</text>
</comment>
<evidence type="ECO:0000313" key="2">
    <source>
        <dbReference type="EMBL" id="GAA1645978.1"/>
    </source>
</evidence>